<accession>A0A317VMG4</accession>
<dbReference type="VEuPathDB" id="FungiDB:BO70DRAFT_100925"/>
<evidence type="ECO:0000313" key="4">
    <source>
        <dbReference type="Proteomes" id="UP000247233"/>
    </source>
</evidence>
<keyword evidence="1" id="KW-0812">Transmembrane</keyword>
<dbReference type="EMBL" id="MSFL01000022">
    <property type="protein sequence ID" value="PWY75085.1"/>
    <property type="molecule type" value="Genomic_DNA"/>
</dbReference>
<dbReference type="GeneID" id="37060027"/>
<sequence>MHHTHPGFSMLLLLLLCLLGLMIPTLAYLLACLSPYLPIYLPAYLPTYLPTYLPIYLPTYIPSANCMTCAMQVFVYTSFHFYPSSSFFTCLPLLYVSFYVSHPPPSLLHLLPIYLLRLPSTPSSILSSTSIFISILLQLSHTALFLHTHTHTHTLLILVWHGSVGLE</sequence>
<keyword evidence="2" id="KW-0732">Signal</keyword>
<protein>
    <submittedName>
        <fullName evidence="3">Uncharacterized protein</fullName>
    </submittedName>
</protein>
<name>A0A317VMG4_9EURO</name>
<evidence type="ECO:0000256" key="2">
    <source>
        <dbReference type="SAM" id="SignalP"/>
    </source>
</evidence>
<feature type="transmembrane region" description="Helical" evidence="1">
    <location>
        <begin position="81"/>
        <end position="100"/>
    </location>
</feature>
<organism evidence="3 4">
    <name type="scientific">Aspergillus heteromorphus CBS 117.55</name>
    <dbReference type="NCBI Taxonomy" id="1448321"/>
    <lineage>
        <taxon>Eukaryota</taxon>
        <taxon>Fungi</taxon>
        <taxon>Dikarya</taxon>
        <taxon>Ascomycota</taxon>
        <taxon>Pezizomycotina</taxon>
        <taxon>Eurotiomycetes</taxon>
        <taxon>Eurotiomycetidae</taxon>
        <taxon>Eurotiales</taxon>
        <taxon>Aspergillaceae</taxon>
        <taxon>Aspergillus</taxon>
        <taxon>Aspergillus subgen. Circumdati</taxon>
    </lineage>
</organism>
<feature type="transmembrane region" description="Helical" evidence="1">
    <location>
        <begin position="125"/>
        <end position="146"/>
    </location>
</feature>
<evidence type="ECO:0000256" key="1">
    <source>
        <dbReference type="SAM" id="Phobius"/>
    </source>
</evidence>
<feature type="chain" id="PRO_5016268038" evidence="2">
    <location>
        <begin position="28"/>
        <end position="167"/>
    </location>
</feature>
<gene>
    <name evidence="3" type="ORF">BO70DRAFT_100925</name>
</gene>
<keyword evidence="1" id="KW-0472">Membrane</keyword>
<proteinExistence type="predicted"/>
<comment type="caution">
    <text evidence="3">The sequence shown here is derived from an EMBL/GenBank/DDBJ whole genome shotgun (WGS) entry which is preliminary data.</text>
</comment>
<dbReference type="RefSeq" id="XP_025397210.1">
    <property type="nucleotide sequence ID" value="XM_025537790.1"/>
</dbReference>
<dbReference type="Proteomes" id="UP000247233">
    <property type="component" value="Unassembled WGS sequence"/>
</dbReference>
<evidence type="ECO:0000313" key="3">
    <source>
        <dbReference type="EMBL" id="PWY75085.1"/>
    </source>
</evidence>
<dbReference type="AlphaFoldDB" id="A0A317VMG4"/>
<keyword evidence="1" id="KW-1133">Transmembrane helix</keyword>
<reference evidence="3 4" key="1">
    <citation type="submission" date="2016-12" db="EMBL/GenBank/DDBJ databases">
        <title>The genomes of Aspergillus section Nigri reveals drivers in fungal speciation.</title>
        <authorList>
            <consortium name="DOE Joint Genome Institute"/>
            <person name="Vesth T.C."/>
            <person name="Nybo J."/>
            <person name="Theobald S."/>
            <person name="Brandl J."/>
            <person name="Frisvad J.C."/>
            <person name="Nielsen K.F."/>
            <person name="Lyhne E.K."/>
            <person name="Kogle M.E."/>
            <person name="Kuo A."/>
            <person name="Riley R."/>
            <person name="Clum A."/>
            <person name="Nolan M."/>
            <person name="Lipzen A."/>
            <person name="Salamov A."/>
            <person name="Henrissat B."/>
            <person name="Wiebenga A."/>
            <person name="De Vries R.P."/>
            <person name="Grigoriev I.V."/>
            <person name="Mortensen U.H."/>
            <person name="Andersen M.R."/>
            <person name="Baker S.E."/>
        </authorList>
    </citation>
    <scope>NUCLEOTIDE SEQUENCE [LARGE SCALE GENOMIC DNA]</scope>
    <source>
        <strain evidence="3 4">CBS 117.55</strain>
    </source>
</reference>
<feature type="signal peptide" evidence="2">
    <location>
        <begin position="1"/>
        <end position="27"/>
    </location>
</feature>
<keyword evidence="4" id="KW-1185">Reference proteome</keyword>